<dbReference type="GO" id="GO:0005615">
    <property type="term" value="C:extracellular space"/>
    <property type="evidence" value="ECO:0007669"/>
    <property type="project" value="TreeGrafter"/>
</dbReference>
<keyword evidence="4 5" id="KW-0720">Serine protease</keyword>
<protein>
    <submittedName>
        <fullName evidence="11">Peptidase inhibitor I9</fullName>
    </submittedName>
</protein>
<reference evidence="11 12" key="1">
    <citation type="submission" date="2016-10" db="EMBL/GenBank/DDBJ databases">
        <authorList>
            <person name="de Groot N.N."/>
        </authorList>
    </citation>
    <scope>NUCLEOTIDE SEQUENCE [LARGE SCALE GENOMIC DNA]</scope>
    <source>
        <strain evidence="11 12">DSM 21800</strain>
    </source>
</reference>
<evidence type="ECO:0000313" key="11">
    <source>
        <dbReference type="EMBL" id="SDS96318.1"/>
    </source>
</evidence>
<proteinExistence type="inferred from homology"/>
<dbReference type="SUPFAM" id="SSF54897">
    <property type="entry name" value="Protease propeptides/inhibitors"/>
    <property type="match status" value="1"/>
</dbReference>
<dbReference type="OrthoDB" id="5165638at2"/>
<accession>A0A1H1WFZ4</accession>
<gene>
    <name evidence="11" type="ORF">SAMN04489812_3648</name>
</gene>
<name>A0A1H1WFZ4_9ACTN</name>
<sequence>MFANRTLRLKVLCAGAGLAAIAAAGLPGVANASPDDTGTIRNAGASGAIDNSYIVVMDGATSRSTANAQGVHTEASALAEEYGGKVKRTYSAALRGFSADMSESEAKRLAADPKVKYVSQNGVAHASETWGLDRIDQADLPLDDSYTAPNDGANATAYIVDTGVDMTHPDFEGRATSGKDFVDGDDDASDCQGHGTHVAGTVGSKTYGVAKKVNLVAVRVLDCEGSGSYENIIAGIDWVTQNAADAAVGNMSLGGSQNAALDDAVEKSTAAGVAWSVAAGNESSDACGSSPAAAPSAMTMAASDKEDNLAEFSNFGDCVDAIGPGVDITSTMNGGGTGEMSGTSMASPHGAGALAVERSGNPSESAEDAIAKVTSTASADKIADPAGSPNLLLNVTGLGGGSSADQN</sequence>
<dbReference type="GO" id="GO:0006508">
    <property type="term" value="P:proteolysis"/>
    <property type="evidence" value="ECO:0007669"/>
    <property type="project" value="UniProtKB-KW"/>
</dbReference>
<feature type="domain" description="Peptidase S8/S53" evidence="9">
    <location>
        <begin position="159"/>
        <end position="380"/>
    </location>
</feature>
<dbReference type="InterPro" id="IPR022398">
    <property type="entry name" value="Peptidase_S8_His-AS"/>
</dbReference>
<dbReference type="InterPro" id="IPR010259">
    <property type="entry name" value="S8pro/Inhibitor_I9"/>
</dbReference>
<dbReference type="Gene3D" id="3.40.50.200">
    <property type="entry name" value="Peptidase S8/S53 domain"/>
    <property type="match status" value="1"/>
</dbReference>
<dbReference type="PROSITE" id="PS00136">
    <property type="entry name" value="SUBTILASE_ASP"/>
    <property type="match status" value="1"/>
</dbReference>
<dbReference type="PROSITE" id="PS00137">
    <property type="entry name" value="SUBTILASE_HIS"/>
    <property type="match status" value="1"/>
</dbReference>
<dbReference type="InterPro" id="IPR023828">
    <property type="entry name" value="Peptidase_S8_Ser-AS"/>
</dbReference>
<dbReference type="PRINTS" id="PR00723">
    <property type="entry name" value="SUBTILISIN"/>
</dbReference>
<organism evidence="11 12">
    <name type="scientific">Microlunatus soli</name>
    <dbReference type="NCBI Taxonomy" id="630515"/>
    <lineage>
        <taxon>Bacteria</taxon>
        <taxon>Bacillati</taxon>
        <taxon>Actinomycetota</taxon>
        <taxon>Actinomycetes</taxon>
        <taxon>Propionibacteriales</taxon>
        <taxon>Propionibacteriaceae</taxon>
        <taxon>Microlunatus</taxon>
    </lineage>
</organism>
<evidence type="ECO:0000256" key="1">
    <source>
        <dbReference type="ARBA" id="ARBA00011073"/>
    </source>
</evidence>
<feature type="region of interest" description="Disordered" evidence="7">
    <location>
        <begin position="342"/>
        <end position="407"/>
    </location>
</feature>
<dbReference type="PANTHER" id="PTHR43806:SF11">
    <property type="entry name" value="CEREVISIN-RELATED"/>
    <property type="match status" value="1"/>
</dbReference>
<evidence type="ECO:0000313" key="12">
    <source>
        <dbReference type="Proteomes" id="UP000199103"/>
    </source>
</evidence>
<evidence type="ECO:0000259" key="9">
    <source>
        <dbReference type="Pfam" id="PF00082"/>
    </source>
</evidence>
<dbReference type="PROSITE" id="PS00138">
    <property type="entry name" value="SUBTILASE_SER"/>
    <property type="match status" value="1"/>
</dbReference>
<evidence type="ECO:0000256" key="3">
    <source>
        <dbReference type="ARBA" id="ARBA00022801"/>
    </source>
</evidence>
<evidence type="ECO:0000256" key="6">
    <source>
        <dbReference type="RuleBase" id="RU003355"/>
    </source>
</evidence>
<evidence type="ECO:0000256" key="2">
    <source>
        <dbReference type="ARBA" id="ARBA00022670"/>
    </source>
</evidence>
<feature type="active site" description="Charge relay system" evidence="5">
    <location>
        <position position="344"/>
    </location>
</feature>
<evidence type="ECO:0000256" key="7">
    <source>
        <dbReference type="SAM" id="MobiDB-lite"/>
    </source>
</evidence>
<dbReference type="Proteomes" id="UP000199103">
    <property type="component" value="Chromosome I"/>
</dbReference>
<dbReference type="Pfam" id="PF05922">
    <property type="entry name" value="Inhibitor_I9"/>
    <property type="match status" value="1"/>
</dbReference>
<evidence type="ECO:0000256" key="8">
    <source>
        <dbReference type="SAM" id="SignalP"/>
    </source>
</evidence>
<keyword evidence="12" id="KW-1185">Reference proteome</keyword>
<dbReference type="FunFam" id="3.40.50.200:FF:000014">
    <property type="entry name" value="Proteinase K"/>
    <property type="match status" value="1"/>
</dbReference>
<feature type="active site" description="Charge relay system" evidence="5">
    <location>
        <position position="194"/>
    </location>
</feature>
<dbReference type="PANTHER" id="PTHR43806">
    <property type="entry name" value="PEPTIDASE S8"/>
    <property type="match status" value="1"/>
</dbReference>
<dbReference type="STRING" id="630515.SAMN04489812_3648"/>
<keyword evidence="3 5" id="KW-0378">Hydrolase</keyword>
<feature type="chain" id="PRO_5009264445" evidence="8">
    <location>
        <begin position="33"/>
        <end position="407"/>
    </location>
</feature>
<dbReference type="AlphaFoldDB" id="A0A1H1WFZ4"/>
<dbReference type="InterPro" id="IPR037045">
    <property type="entry name" value="S8pro/Inhibitor_I9_sf"/>
</dbReference>
<evidence type="ECO:0000259" key="10">
    <source>
        <dbReference type="Pfam" id="PF05922"/>
    </source>
</evidence>
<dbReference type="InterPro" id="IPR036852">
    <property type="entry name" value="Peptidase_S8/S53_dom_sf"/>
</dbReference>
<dbReference type="InterPro" id="IPR015500">
    <property type="entry name" value="Peptidase_S8_subtilisin-rel"/>
</dbReference>
<dbReference type="Pfam" id="PF00082">
    <property type="entry name" value="Peptidase_S8"/>
    <property type="match status" value="1"/>
</dbReference>
<evidence type="ECO:0000256" key="5">
    <source>
        <dbReference type="PROSITE-ProRule" id="PRU01240"/>
    </source>
</evidence>
<dbReference type="GO" id="GO:0004252">
    <property type="term" value="F:serine-type endopeptidase activity"/>
    <property type="evidence" value="ECO:0007669"/>
    <property type="project" value="UniProtKB-UniRule"/>
</dbReference>
<dbReference type="InterPro" id="IPR000209">
    <property type="entry name" value="Peptidase_S8/S53_dom"/>
</dbReference>
<comment type="similarity">
    <text evidence="1 5 6">Belongs to the peptidase S8 family.</text>
</comment>
<feature type="signal peptide" evidence="8">
    <location>
        <begin position="1"/>
        <end position="32"/>
    </location>
</feature>
<dbReference type="InterPro" id="IPR034193">
    <property type="entry name" value="PCSK9_ProteinaseK-like"/>
</dbReference>
<dbReference type="PROSITE" id="PS51892">
    <property type="entry name" value="SUBTILASE"/>
    <property type="match status" value="1"/>
</dbReference>
<evidence type="ECO:0000256" key="4">
    <source>
        <dbReference type="ARBA" id="ARBA00022825"/>
    </source>
</evidence>
<feature type="domain" description="Inhibitor I9" evidence="10">
    <location>
        <begin position="52"/>
        <end position="123"/>
    </location>
</feature>
<dbReference type="SUPFAM" id="SSF52743">
    <property type="entry name" value="Subtilisin-like"/>
    <property type="match status" value="1"/>
</dbReference>
<feature type="compositionally biased region" description="Gly residues" evidence="7">
    <location>
        <begin position="397"/>
        <end position="407"/>
    </location>
</feature>
<dbReference type="CDD" id="cd04077">
    <property type="entry name" value="Peptidases_S8_PCSK9_ProteinaseK_like"/>
    <property type="match status" value="1"/>
</dbReference>
<dbReference type="Gene3D" id="3.30.70.80">
    <property type="entry name" value="Peptidase S8 propeptide/proteinase inhibitor I9"/>
    <property type="match status" value="1"/>
</dbReference>
<feature type="active site" description="Charge relay system" evidence="5">
    <location>
        <position position="161"/>
    </location>
</feature>
<dbReference type="InterPro" id="IPR023827">
    <property type="entry name" value="Peptidase_S8_Asp-AS"/>
</dbReference>
<dbReference type="EMBL" id="LT629772">
    <property type="protein sequence ID" value="SDS96318.1"/>
    <property type="molecule type" value="Genomic_DNA"/>
</dbReference>
<dbReference type="InterPro" id="IPR050131">
    <property type="entry name" value="Peptidase_S8_subtilisin-like"/>
</dbReference>
<dbReference type="RefSeq" id="WP_091526891.1">
    <property type="nucleotide sequence ID" value="NZ_LT629772.1"/>
</dbReference>
<keyword evidence="2 5" id="KW-0645">Protease</keyword>
<keyword evidence="8" id="KW-0732">Signal</keyword>